<feature type="compositionally biased region" description="Basic and acidic residues" evidence="4">
    <location>
        <begin position="320"/>
        <end position="336"/>
    </location>
</feature>
<dbReference type="Pfam" id="PF13432">
    <property type="entry name" value="TPR_16"/>
    <property type="match status" value="1"/>
</dbReference>
<dbReference type="PROSITE" id="PS50005">
    <property type="entry name" value="TPR"/>
    <property type="match status" value="3"/>
</dbReference>
<dbReference type="EMBL" id="LODT01000001">
    <property type="protein sequence ID" value="KYR02648.1"/>
    <property type="molecule type" value="Genomic_DNA"/>
</dbReference>
<accession>A0A152A8V6</accession>
<feature type="repeat" description="TPR" evidence="3">
    <location>
        <begin position="616"/>
        <end position="649"/>
    </location>
</feature>
<name>A0A152A8V6_TIELA</name>
<dbReference type="OrthoDB" id="1936594at2759"/>
<dbReference type="FunCoup" id="A0A152A8V6">
    <property type="interactions" value="999"/>
</dbReference>
<evidence type="ECO:0000313" key="6">
    <source>
        <dbReference type="Proteomes" id="UP000076078"/>
    </source>
</evidence>
<dbReference type="InterPro" id="IPR011990">
    <property type="entry name" value="TPR-like_helical_dom_sf"/>
</dbReference>
<feature type="compositionally biased region" description="Low complexity" evidence="4">
    <location>
        <begin position="305"/>
        <end position="319"/>
    </location>
</feature>
<feature type="region of interest" description="Disordered" evidence="4">
    <location>
        <begin position="305"/>
        <end position="336"/>
    </location>
</feature>
<protein>
    <submittedName>
        <fullName evidence="5">Tetratricopeptide repeat domain 27</fullName>
    </submittedName>
</protein>
<dbReference type="Gene3D" id="1.25.40.10">
    <property type="entry name" value="Tetratricopeptide repeat domain"/>
    <property type="match status" value="1"/>
</dbReference>
<dbReference type="SUPFAM" id="SSF48452">
    <property type="entry name" value="TPR-like"/>
    <property type="match status" value="1"/>
</dbReference>
<keyword evidence="1" id="KW-0677">Repeat</keyword>
<dbReference type="SMART" id="SM00028">
    <property type="entry name" value="TPR"/>
    <property type="match status" value="4"/>
</dbReference>
<evidence type="ECO:0000313" key="5">
    <source>
        <dbReference type="EMBL" id="KYR02648.1"/>
    </source>
</evidence>
<sequence length="845" mass="98392">MSLNIEQLELYILTNNIDKLNEFYEKFKDSDNELLSDIVKLAYNNIVSSNNLKSIESINYLKQIIDYKNLKESKYNTIIDYLSQINRNIEDLQEHENYQILVLLVGITFLNLYVQLNWTGPTLAFDQETKELFDEKFSRKEILDSLEVDGEYYYSKAQYPVFLQIARCCLVDNYSYLSDLGCKSSCWWSSRTLMYHQKSLSNPTPTIKSLLNERFQIVVRSFGLDQLQDQYQEIENKDTLIDLAARAKLEQSLVFNYFKQLTKLKESIKETMTISDLQLNLIGAMGRRTRYQTFDTPQLVLNVNSNRTLETSNNNNSESKSSEEGEEDKKYQGEVTNEDKTLLARPTILDKKAEGDRDNIRLIDQAIILASCLNVKNQNSNNGLVTEEMMPYIHASLAKSNNWIVHSMGLLIKSRLEIQSTKTSERAALQIQALLDQFDDPSSTASQRLSYIYSVDYPSRWDMEKEVAERYIQLGAVASAFDIFERLEMWDEAIKCLTFMGKNSRSEELVRQRLNIHPTPELYCVLGDLKEDPAFYLQGWELSKRRYSRAQRSLARYHLKREEYQECIDCFQLALSINPLFPESWFTLGCAAMRLEKWDIGTNAFSRVVSLEPEEGEAWANLASIYMHQNKLDKAYVALQEGLKQKRENWKMWENFLYVCMKVGEYQQAIQAILRIFDLADKRIDRNVLEGLSLHVQQNKTDRSGLTGRQIEKPVTELFEKITARLTNDPIIWRIYSHYHLALGHMDKAIDLAQKSCRWIEAEGWESDKLLFPKVAEYNTYLVNLYFDNPTAQTLYSSRLKIQGILKKSEEYFNQTETYQQLKTLLDKIKEKENSLSTTTTTTAQ</sequence>
<dbReference type="InterPro" id="IPR019734">
    <property type="entry name" value="TPR_rpt"/>
</dbReference>
<evidence type="ECO:0000256" key="2">
    <source>
        <dbReference type="ARBA" id="ARBA00022803"/>
    </source>
</evidence>
<dbReference type="InterPro" id="IPR044244">
    <property type="entry name" value="TTC27/Emw1"/>
</dbReference>
<dbReference type="AlphaFoldDB" id="A0A152A8V6"/>
<keyword evidence="2 3" id="KW-0802">TPR repeat</keyword>
<dbReference type="STRING" id="361077.A0A152A8V6"/>
<feature type="repeat" description="TPR" evidence="3">
    <location>
        <begin position="548"/>
        <end position="581"/>
    </location>
</feature>
<evidence type="ECO:0000256" key="3">
    <source>
        <dbReference type="PROSITE-ProRule" id="PRU00339"/>
    </source>
</evidence>
<dbReference type="OMA" id="WNIRLIC"/>
<proteinExistence type="predicted"/>
<keyword evidence="6" id="KW-1185">Reference proteome</keyword>
<dbReference type="PANTHER" id="PTHR16193">
    <property type="entry name" value="TETRATRICOPEPTIDE REPEAT PROTEIN 27"/>
    <property type="match status" value="1"/>
</dbReference>
<gene>
    <name evidence="5" type="ORF">DLAC_00098</name>
</gene>
<organism evidence="5 6">
    <name type="scientific">Tieghemostelium lacteum</name>
    <name type="common">Slime mold</name>
    <name type="synonym">Dictyostelium lacteum</name>
    <dbReference type="NCBI Taxonomy" id="361077"/>
    <lineage>
        <taxon>Eukaryota</taxon>
        <taxon>Amoebozoa</taxon>
        <taxon>Evosea</taxon>
        <taxon>Eumycetozoa</taxon>
        <taxon>Dictyostelia</taxon>
        <taxon>Dictyosteliales</taxon>
        <taxon>Raperosteliaceae</taxon>
        <taxon>Tieghemostelium</taxon>
    </lineage>
</organism>
<dbReference type="InParanoid" id="A0A152A8V6"/>
<feature type="repeat" description="TPR" evidence="3">
    <location>
        <begin position="582"/>
        <end position="615"/>
    </location>
</feature>
<reference evidence="5 6" key="1">
    <citation type="submission" date="2015-12" db="EMBL/GenBank/DDBJ databases">
        <title>Dictyostelia acquired genes for synthesis and detection of signals that induce cell-type specialization by lateral gene transfer from prokaryotes.</title>
        <authorList>
            <person name="Gloeckner G."/>
            <person name="Schaap P."/>
        </authorList>
    </citation>
    <scope>NUCLEOTIDE SEQUENCE [LARGE SCALE GENOMIC DNA]</scope>
    <source>
        <strain evidence="5 6">TK</strain>
    </source>
</reference>
<evidence type="ECO:0000256" key="4">
    <source>
        <dbReference type="SAM" id="MobiDB-lite"/>
    </source>
</evidence>
<comment type="caution">
    <text evidence="5">The sequence shown here is derived from an EMBL/GenBank/DDBJ whole genome shotgun (WGS) entry which is preliminary data.</text>
</comment>
<dbReference type="Proteomes" id="UP000076078">
    <property type="component" value="Unassembled WGS sequence"/>
</dbReference>
<dbReference type="PANTHER" id="PTHR16193:SF0">
    <property type="entry name" value="TETRATRICOPEPTIDE REPEAT PROTEIN 27"/>
    <property type="match status" value="1"/>
</dbReference>
<evidence type="ECO:0000256" key="1">
    <source>
        <dbReference type="ARBA" id="ARBA00022737"/>
    </source>
</evidence>